<dbReference type="RefSeq" id="WP_035165942.1">
    <property type="nucleotide sequence ID" value="NZ_CP018906.1"/>
</dbReference>
<dbReference type="AlphaFoldDB" id="A0A1S6QGK6"/>
<sequence length="144" mass="16574">MKLGTNNQLFVQIYDFTLNISRTAAYAGDAHSVHFQVDDNPIALTDMIKDKIINYSLVECCDEHKDFDSHIHILDDNQTAEFNSVKTNARMKFVTTTYTMWHDPQIERIYFQQANGTKGYFAGDALLLRDIIYLESVGVPFLDR</sequence>
<proteinExistence type="predicted"/>
<dbReference type="EMBL" id="CP018906">
    <property type="protein sequence ID" value="AQW20743.1"/>
    <property type="molecule type" value="Genomic_DNA"/>
</dbReference>
<protein>
    <submittedName>
        <fullName evidence="1">Uncharacterized protein</fullName>
    </submittedName>
</protein>
<reference evidence="1 2" key="1">
    <citation type="journal article" date="2015" name="Genome Announc.">
        <title>Genome Sequence of Lactobacillus curieae CCTCC M 2011381T, a Novel Producer of Gamma-aminobutyric Acid.</title>
        <authorList>
            <person name="Wang Y."/>
            <person name="Wang Y."/>
            <person name="Lang C."/>
            <person name="Wei D."/>
            <person name="Xu P."/>
            <person name="Xie J."/>
        </authorList>
    </citation>
    <scope>NUCLEOTIDE SEQUENCE [LARGE SCALE GENOMIC DNA]</scope>
    <source>
        <strain evidence="1 2">CCTCC M 2011381</strain>
    </source>
</reference>
<evidence type="ECO:0000313" key="1">
    <source>
        <dbReference type="EMBL" id="AQW20743.1"/>
    </source>
</evidence>
<gene>
    <name evidence="1" type="ORF">PL11_001830</name>
</gene>
<accession>A0A1S6QGK6</accession>
<dbReference type="KEGG" id="lcu:PL11_001830"/>
<dbReference type="Proteomes" id="UP000030361">
    <property type="component" value="Chromosome"/>
</dbReference>
<name>A0A1S6QGK6_9LACO</name>
<organism evidence="1 2">
    <name type="scientific">Lentilactobacillus curieae</name>
    <dbReference type="NCBI Taxonomy" id="1138822"/>
    <lineage>
        <taxon>Bacteria</taxon>
        <taxon>Bacillati</taxon>
        <taxon>Bacillota</taxon>
        <taxon>Bacilli</taxon>
        <taxon>Lactobacillales</taxon>
        <taxon>Lactobacillaceae</taxon>
        <taxon>Lentilactobacillus</taxon>
    </lineage>
</organism>
<keyword evidence="2" id="KW-1185">Reference proteome</keyword>
<evidence type="ECO:0000313" key="2">
    <source>
        <dbReference type="Proteomes" id="UP000030361"/>
    </source>
</evidence>